<name>A0A451BNG2_9GAMM</name>
<dbReference type="EMBL" id="CAADFU010000056">
    <property type="protein sequence ID" value="VFK45555.1"/>
    <property type="molecule type" value="Genomic_DNA"/>
</dbReference>
<dbReference type="SUPFAM" id="SSF48452">
    <property type="entry name" value="TPR-like"/>
    <property type="match status" value="1"/>
</dbReference>
<evidence type="ECO:0000313" key="5">
    <source>
        <dbReference type="EMBL" id="VFK45555.1"/>
    </source>
</evidence>
<evidence type="ECO:0000313" key="6">
    <source>
        <dbReference type="EMBL" id="VFK79849.1"/>
    </source>
</evidence>
<dbReference type="PROSITE" id="PS50005">
    <property type="entry name" value="TPR"/>
    <property type="match status" value="1"/>
</dbReference>
<dbReference type="SUPFAM" id="SSF81901">
    <property type="entry name" value="HCP-like"/>
    <property type="match status" value="1"/>
</dbReference>
<proteinExistence type="predicted"/>
<dbReference type="GO" id="GO:0042802">
    <property type="term" value="F:identical protein binding"/>
    <property type="evidence" value="ECO:0007669"/>
    <property type="project" value="InterPro"/>
</dbReference>
<evidence type="ECO:0000256" key="3">
    <source>
        <dbReference type="PROSITE-ProRule" id="PRU00339"/>
    </source>
</evidence>
<gene>
    <name evidence="6" type="ORF">BECKSD772D_GA0070982_106914</name>
    <name evidence="5" type="ORF">BECKSD772E_GA0070983_10562</name>
    <name evidence="4" type="ORF">BECKSD772F_GA0070984_10492</name>
</gene>
<dbReference type="SMART" id="SM00028">
    <property type="entry name" value="TPR"/>
    <property type="match status" value="8"/>
</dbReference>
<dbReference type="Pfam" id="PF13432">
    <property type="entry name" value="TPR_16"/>
    <property type="match status" value="2"/>
</dbReference>
<dbReference type="Pfam" id="PF14559">
    <property type="entry name" value="TPR_19"/>
    <property type="match status" value="2"/>
</dbReference>
<feature type="repeat" description="TPR" evidence="3">
    <location>
        <begin position="373"/>
        <end position="406"/>
    </location>
</feature>
<dbReference type="Gene3D" id="1.25.40.10">
    <property type="entry name" value="Tetratricopeptide repeat domain"/>
    <property type="match status" value="2"/>
</dbReference>
<dbReference type="PANTHER" id="PTHR45586:SF1">
    <property type="entry name" value="LIPOPOLYSACCHARIDE ASSEMBLY PROTEIN B"/>
    <property type="match status" value="1"/>
</dbReference>
<keyword evidence="1" id="KW-0677">Repeat</keyword>
<dbReference type="AlphaFoldDB" id="A0A451BNG2"/>
<dbReference type="InterPro" id="IPR051012">
    <property type="entry name" value="CellSynth/LPSAsmb/PSIAsmb"/>
</dbReference>
<evidence type="ECO:0000313" key="4">
    <source>
        <dbReference type="EMBL" id="VFK39924.1"/>
    </source>
</evidence>
<evidence type="ECO:0000256" key="2">
    <source>
        <dbReference type="ARBA" id="ARBA00022803"/>
    </source>
</evidence>
<evidence type="ECO:0000256" key="1">
    <source>
        <dbReference type="ARBA" id="ARBA00022737"/>
    </source>
</evidence>
<protein>
    <submittedName>
        <fullName evidence="6">Tetratricopeptide repeat-containing protein</fullName>
    </submittedName>
</protein>
<dbReference type="InterPro" id="IPR011990">
    <property type="entry name" value="TPR-like_helical_dom_sf"/>
</dbReference>
<dbReference type="EMBL" id="CAADFR010000049">
    <property type="protein sequence ID" value="VFK39924.1"/>
    <property type="molecule type" value="Genomic_DNA"/>
</dbReference>
<reference evidence="6" key="1">
    <citation type="submission" date="2019-02" db="EMBL/GenBank/DDBJ databases">
        <authorList>
            <person name="Gruber-Vodicka R. H."/>
            <person name="Seah K. B. B."/>
        </authorList>
    </citation>
    <scope>NUCLEOTIDE SEQUENCE</scope>
    <source>
        <strain evidence="6">BECK_S127</strain>
        <strain evidence="5">BECK_S1320</strain>
        <strain evidence="4">BECK_S1321</strain>
    </source>
</reference>
<accession>A0A451BNG2</accession>
<dbReference type="InterPro" id="IPR019734">
    <property type="entry name" value="TPR_rpt"/>
</dbReference>
<dbReference type="EMBL" id="CAADHB010000069">
    <property type="protein sequence ID" value="VFK79849.1"/>
    <property type="molecule type" value="Genomic_DNA"/>
</dbReference>
<sequence>MIMISRHPRLIVLALFAGFGIPNIGMTQNGQALPSATTIEAGEDSLIRIPGPKLARVEEAVREHLLAARADLVSLRADPKTTESELGDAYGRLGQIYHAHRLDASAETCYRNAEKLRPKDIRWPYLLGYLHQQRVQLSDAARGYRRALALSDDYTPAQLRLAQVLLGLNRIDEAISLLERISDVPEFQGAAAFELGKALSGQGRRAEAVKWLTRAYAARPEASAIHYPLAMAYRGMGNIEAARRHLRQRGEVEPAIPDPLVEELDALLSGKRTRQYHAMKAVWRGEFDVAAKEYRAILALDPSDIGARVSLGRCLYMSGDPDGALDAFGIVLKQKPGHDKANYFLGRLLWEKGKEEAAATHFRITLETNPRHAGAHFFLAEGLMRQGDLPRAARHFRKVSEVLPEDLVSRQRESEALLAIGASEHQKARRRITHALDTHPDDPILMQQLARLLAGSPDARARDGRRALTLAMGLFSRHNTIENAELVAMAHGELGEFDKASAYQQAALDAALRYYGPYGQMQLLERLKTNLDTYLAEHPYRIPNP</sequence>
<dbReference type="PANTHER" id="PTHR45586">
    <property type="entry name" value="TPR REPEAT-CONTAINING PROTEIN PA4667"/>
    <property type="match status" value="1"/>
</dbReference>
<organism evidence="6">
    <name type="scientific">Candidatus Kentrum sp. SD</name>
    <dbReference type="NCBI Taxonomy" id="2126332"/>
    <lineage>
        <taxon>Bacteria</taxon>
        <taxon>Pseudomonadati</taxon>
        <taxon>Pseudomonadota</taxon>
        <taxon>Gammaproteobacteria</taxon>
        <taxon>Candidatus Kentrum</taxon>
    </lineage>
</organism>
<keyword evidence="2 3" id="KW-0802">TPR repeat</keyword>